<dbReference type="GO" id="GO:0055085">
    <property type="term" value="P:transmembrane transport"/>
    <property type="evidence" value="ECO:0007669"/>
    <property type="project" value="TreeGrafter"/>
</dbReference>
<dbReference type="AlphaFoldDB" id="A0A4V2F8A2"/>
<feature type="transmembrane region" description="Helical" evidence="9">
    <location>
        <begin position="91"/>
        <end position="113"/>
    </location>
</feature>
<keyword evidence="6 9" id="KW-1133">Transmembrane helix</keyword>
<evidence type="ECO:0000256" key="1">
    <source>
        <dbReference type="ARBA" id="ARBA00004651"/>
    </source>
</evidence>
<feature type="transmembrane region" description="Helical" evidence="9">
    <location>
        <begin position="260"/>
        <end position="284"/>
    </location>
</feature>
<feature type="compositionally biased region" description="Acidic residues" evidence="8">
    <location>
        <begin position="409"/>
        <end position="421"/>
    </location>
</feature>
<evidence type="ECO:0000313" key="11">
    <source>
        <dbReference type="Proteomes" id="UP000292927"/>
    </source>
</evidence>
<dbReference type="PANTHER" id="PTHR21716:SF53">
    <property type="entry name" value="PERMEASE PERM-RELATED"/>
    <property type="match status" value="1"/>
</dbReference>
<evidence type="ECO:0000256" key="9">
    <source>
        <dbReference type="SAM" id="Phobius"/>
    </source>
</evidence>
<evidence type="ECO:0000256" key="8">
    <source>
        <dbReference type="SAM" id="MobiDB-lite"/>
    </source>
</evidence>
<feature type="compositionally biased region" description="Basic and acidic residues" evidence="8">
    <location>
        <begin position="422"/>
        <end position="435"/>
    </location>
</feature>
<dbReference type="OrthoDB" id="9793390at2"/>
<dbReference type="GO" id="GO:0005886">
    <property type="term" value="C:plasma membrane"/>
    <property type="evidence" value="ECO:0007669"/>
    <property type="project" value="UniProtKB-SubCell"/>
</dbReference>
<feature type="transmembrane region" description="Helical" evidence="9">
    <location>
        <begin position="290"/>
        <end position="309"/>
    </location>
</feature>
<keyword evidence="5 9" id="KW-0812">Transmembrane</keyword>
<comment type="caution">
    <text evidence="10">The sequence shown here is derived from an EMBL/GenBank/DDBJ whole genome shotgun (WGS) entry which is preliminary data.</text>
</comment>
<feature type="region of interest" description="Disordered" evidence="8">
    <location>
        <begin position="408"/>
        <end position="435"/>
    </location>
</feature>
<evidence type="ECO:0000256" key="7">
    <source>
        <dbReference type="ARBA" id="ARBA00023136"/>
    </source>
</evidence>
<comment type="subcellular location">
    <subcellularLocation>
        <location evidence="1">Cell membrane</location>
        <topology evidence="1">Multi-pass membrane protein</topology>
    </subcellularLocation>
</comment>
<feature type="transmembrane region" description="Helical" evidence="9">
    <location>
        <begin position="346"/>
        <end position="379"/>
    </location>
</feature>
<keyword evidence="4" id="KW-1003">Cell membrane</keyword>
<evidence type="ECO:0000256" key="5">
    <source>
        <dbReference type="ARBA" id="ARBA00022692"/>
    </source>
</evidence>
<sequence>MFRKKYKNYFNWGFTAFLVIIACITFFFVLFYIPDIMGFLGRVLKLLTPILWGLALAYLLTPIVKRVEKIGCRLFDGKVKNKRRLLMASRWAGILISLGLLVACVALLLSMILPEIGASIAKLYKSLPDYAANTETWISQFLEDNPDMQSLVMDMINKISTGLQENLGNFMQGDLLKELNSLISNLTTGVIDFFKELLNLVVGLIVSTYVMSSREVFCGQAKKLLYALIKPRYANTVLDVVRHTNGIFGGFITGKLLDSLIIGILCFIIISILKMPYIMLISVVVGVTNIIPFFGPFIGGIPCTLLVFMVDPKQGIIFGLVILAIQQLDGNIIGPKILGNSTGLSAFWVVFAILLGGGLFGFLGMVFGVPSFAVIYYLVKRTAEYLLRKRNLPVNTDIYHEAVALQGFPEDDGENPPEPEDMQTKSEEDIHEEVQ</sequence>
<dbReference type="PROSITE" id="PS51257">
    <property type="entry name" value="PROKAR_LIPOPROTEIN"/>
    <property type="match status" value="1"/>
</dbReference>
<name>A0A4V2F8A2_9FIRM</name>
<keyword evidence="11" id="KW-1185">Reference proteome</keyword>
<feature type="transmembrane region" description="Helical" evidence="9">
    <location>
        <begin position="39"/>
        <end position="60"/>
    </location>
</feature>
<evidence type="ECO:0000256" key="6">
    <source>
        <dbReference type="ARBA" id="ARBA00022989"/>
    </source>
</evidence>
<dbReference type="RefSeq" id="WP_130433317.1">
    <property type="nucleotide sequence ID" value="NZ_SGXF01000001.1"/>
</dbReference>
<dbReference type="PANTHER" id="PTHR21716">
    <property type="entry name" value="TRANSMEMBRANE PROTEIN"/>
    <property type="match status" value="1"/>
</dbReference>
<feature type="transmembrane region" description="Helical" evidence="9">
    <location>
        <begin position="12"/>
        <end position="33"/>
    </location>
</feature>
<gene>
    <name evidence="10" type="ORF">EV209_0831</name>
</gene>
<accession>A0A4V2F8A2</accession>
<comment type="similarity">
    <text evidence="2">Belongs to the autoinducer-2 exporter (AI-2E) (TC 2.A.86) family.</text>
</comment>
<dbReference type="Pfam" id="PF01594">
    <property type="entry name" value="AI-2E_transport"/>
    <property type="match status" value="1"/>
</dbReference>
<keyword evidence="7 9" id="KW-0472">Membrane</keyword>
<dbReference type="InterPro" id="IPR002549">
    <property type="entry name" value="AI-2E-like"/>
</dbReference>
<dbReference type="Proteomes" id="UP000292927">
    <property type="component" value="Unassembled WGS sequence"/>
</dbReference>
<proteinExistence type="inferred from homology"/>
<organism evidence="10 11">
    <name type="scientific">Cuneatibacter caecimuris</name>
    <dbReference type="NCBI Taxonomy" id="1796618"/>
    <lineage>
        <taxon>Bacteria</taxon>
        <taxon>Bacillati</taxon>
        <taxon>Bacillota</taxon>
        <taxon>Clostridia</taxon>
        <taxon>Lachnospirales</taxon>
        <taxon>Lachnospiraceae</taxon>
        <taxon>Cuneatibacter</taxon>
    </lineage>
</organism>
<evidence type="ECO:0000313" key="10">
    <source>
        <dbReference type="EMBL" id="RZT02707.1"/>
    </source>
</evidence>
<protein>
    <submittedName>
        <fullName evidence="10">Putative PurR-regulated permease PerM</fullName>
    </submittedName>
</protein>
<keyword evidence="3" id="KW-0813">Transport</keyword>
<evidence type="ECO:0000256" key="2">
    <source>
        <dbReference type="ARBA" id="ARBA00009773"/>
    </source>
</evidence>
<evidence type="ECO:0000256" key="3">
    <source>
        <dbReference type="ARBA" id="ARBA00022448"/>
    </source>
</evidence>
<dbReference type="EMBL" id="SGXF01000001">
    <property type="protein sequence ID" value="RZT02707.1"/>
    <property type="molecule type" value="Genomic_DNA"/>
</dbReference>
<reference evidence="10 11" key="1">
    <citation type="submission" date="2019-02" db="EMBL/GenBank/DDBJ databases">
        <title>Genomic Encyclopedia of Type Strains, Phase IV (KMG-IV): sequencing the most valuable type-strain genomes for metagenomic binning, comparative biology and taxonomic classification.</title>
        <authorList>
            <person name="Goeker M."/>
        </authorList>
    </citation>
    <scope>NUCLEOTIDE SEQUENCE [LARGE SCALE GENOMIC DNA]</scope>
    <source>
        <strain evidence="10 11">DSM 29486</strain>
    </source>
</reference>
<evidence type="ECO:0000256" key="4">
    <source>
        <dbReference type="ARBA" id="ARBA00022475"/>
    </source>
</evidence>